<keyword evidence="3" id="KW-0328">Glycosyltransferase</keyword>
<evidence type="ECO:0000259" key="7">
    <source>
        <dbReference type="Pfam" id="PF03016"/>
    </source>
</evidence>
<keyword evidence="3" id="KW-0808">Transferase</keyword>
<reference evidence="8 9" key="1">
    <citation type="journal article" date="2024" name="Plant J.">
        <title>Genome sequences and population genomics reveal climatic adaptation and genomic divergence between two closely related sweetgum species.</title>
        <authorList>
            <person name="Xu W.Q."/>
            <person name="Ren C.Q."/>
            <person name="Zhang X.Y."/>
            <person name="Comes H.P."/>
            <person name="Liu X.H."/>
            <person name="Li Y.G."/>
            <person name="Kettle C.J."/>
            <person name="Jalonen R."/>
            <person name="Gaisberger H."/>
            <person name="Ma Y.Z."/>
            <person name="Qiu Y.X."/>
        </authorList>
    </citation>
    <scope>NUCLEOTIDE SEQUENCE [LARGE SCALE GENOMIC DNA]</scope>
    <source>
        <strain evidence="8">Hangzhou</strain>
    </source>
</reference>
<feature type="region of interest" description="Disordered" evidence="6">
    <location>
        <begin position="215"/>
        <end position="235"/>
    </location>
</feature>
<proteinExistence type="inferred from homology"/>
<dbReference type="AlphaFoldDB" id="A0AAP0R4U3"/>
<dbReference type="GO" id="GO:0016757">
    <property type="term" value="F:glycosyltransferase activity"/>
    <property type="evidence" value="ECO:0007669"/>
    <property type="project" value="UniProtKB-KW"/>
</dbReference>
<dbReference type="InterPro" id="IPR040911">
    <property type="entry name" value="Exostosin_GT47"/>
</dbReference>
<dbReference type="EMBL" id="JBBPBK010000015">
    <property type="protein sequence ID" value="KAK9268304.1"/>
    <property type="molecule type" value="Genomic_DNA"/>
</dbReference>
<dbReference type="Proteomes" id="UP001415857">
    <property type="component" value="Unassembled WGS sequence"/>
</dbReference>
<protein>
    <recommendedName>
        <fullName evidence="7">Exostosin GT47 domain-containing protein</fullName>
    </recommendedName>
</protein>
<evidence type="ECO:0000256" key="4">
    <source>
        <dbReference type="ARBA" id="ARBA00022968"/>
    </source>
</evidence>
<dbReference type="InterPro" id="IPR004263">
    <property type="entry name" value="Exostosin"/>
</dbReference>
<comment type="similarity">
    <text evidence="2">Belongs to the glycosyltransferase 47 family.</text>
</comment>
<organism evidence="8 9">
    <name type="scientific">Liquidambar formosana</name>
    <name type="common">Formosan gum</name>
    <dbReference type="NCBI Taxonomy" id="63359"/>
    <lineage>
        <taxon>Eukaryota</taxon>
        <taxon>Viridiplantae</taxon>
        <taxon>Streptophyta</taxon>
        <taxon>Embryophyta</taxon>
        <taxon>Tracheophyta</taxon>
        <taxon>Spermatophyta</taxon>
        <taxon>Magnoliopsida</taxon>
        <taxon>eudicotyledons</taxon>
        <taxon>Gunneridae</taxon>
        <taxon>Pentapetalae</taxon>
        <taxon>Saxifragales</taxon>
        <taxon>Altingiaceae</taxon>
        <taxon>Liquidambar</taxon>
    </lineage>
</organism>
<comment type="subcellular location">
    <subcellularLocation>
        <location evidence="1">Golgi apparatus membrane</location>
        <topology evidence="1">Single-pass type II membrane protein</topology>
    </subcellularLocation>
</comment>
<accession>A0AAP0R4U3</accession>
<dbReference type="Pfam" id="PF03016">
    <property type="entry name" value="Exostosin_GT47"/>
    <property type="match status" value="1"/>
</dbReference>
<comment type="caution">
    <text evidence="8">The sequence shown here is derived from an EMBL/GenBank/DDBJ whole genome shotgun (WGS) entry which is preliminary data.</text>
</comment>
<keyword evidence="5" id="KW-0333">Golgi apparatus</keyword>
<keyword evidence="4" id="KW-0812">Transmembrane</keyword>
<evidence type="ECO:0000256" key="3">
    <source>
        <dbReference type="ARBA" id="ARBA00022676"/>
    </source>
</evidence>
<dbReference type="PANTHER" id="PTHR11062">
    <property type="entry name" value="EXOSTOSIN HEPARAN SULFATE GLYCOSYLTRANSFERASE -RELATED"/>
    <property type="match status" value="1"/>
</dbReference>
<feature type="domain" description="Exostosin GT47" evidence="7">
    <location>
        <begin position="335"/>
        <end position="616"/>
    </location>
</feature>
<evidence type="ECO:0000313" key="8">
    <source>
        <dbReference type="EMBL" id="KAK9268304.1"/>
    </source>
</evidence>
<evidence type="ECO:0000256" key="6">
    <source>
        <dbReference type="SAM" id="MobiDB-lite"/>
    </source>
</evidence>
<keyword evidence="4" id="KW-0735">Signal-anchor</keyword>
<gene>
    <name evidence="8" type="ORF">L1049_000051</name>
</gene>
<evidence type="ECO:0000256" key="2">
    <source>
        <dbReference type="ARBA" id="ARBA00010271"/>
    </source>
</evidence>
<feature type="compositionally biased region" description="Polar residues" evidence="6">
    <location>
        <begin position="215"/>
        <end position="226"/>
    </location>
</feature>
<evidence type="ECO:0000256" key="5">
    <source>
        <dbReference type="ARBA" id="ARBA00023034"/>
    </source>
</evidence>
<name>A0AAP0R4U3_LIQFO</name>
<keyword evidence="9" id="KW-1185">Reference proteome</keyword>
<sequence length="667" mass="76216">MRLIEARRLLFVVGIVAITHLLCQSLILPYGNAIMSLMADNEVPTRYSSEKSVMVRNSLLIDKSDLTDSSLFVGVVKDVDSSSVGEEIGHGDGLKRADRNPENDFALEGRGLDNAFELVEDRNMDDGLQTEKIVDRDEILKLENRINRENSSILGKASKTRHGLSLEQTVKPNHEISADSLQEAGANISSTHGSMGAAFQSPSLVPSPIASSINTTNLKNSPSNARTPVDSAAMQSDLTTSKNISAMTSTPRRKKMRSEMPPKSVMSIYDMNRTLIRHRASSRSVRPRWSSIRDQEILAAKSQIENAPIAKNDQELYAPLFRNVSMFKRSYELMERMLKVYIYRDGKKPIFHQPILKGLYASEGWFMKLMEGNKRFVVKNPRKAHLFYMPFSSRMLEYTLYVRNSHNRTNLRQYLKDYAEQIGSKYSFWNRTTGADHFLVACHDWAPYETRHHMERCIKALCNADVTAGFKIGRDVSLPETYVRSARNPLRDLGGNPPSKRHILAFFAGNMHGYLRPILLKYWKGKDPDMNIFGPMPPGVASKMNYIQHMKSSKYCICPKGYEVNSPRVVEAIFYECVPVIISDNFVPPFFEVLNWRAFSVIVAEKDIPNLKDILLSIPEEKYLEMQLGVKKVQQHFLWHVKPMKYDLFHMTLHSIWYNRVFQIKAR</sequence>
<dbReference type="PANTHER" id="PTHR11062:SF210">
    <property type="entry name" value="EXOSTOSIN FAMILY PROTEIN"/>
    <property type="match status" value="1"/>
</dbReference>
<evidence type="ECO:0000313" key="9">
    <source>
        <dbReference type="Proteomes" id="UP001415857"/>
    </source>
</evidence>
<evidence type="ECO:0000256" key="1">
    <source>
        <dbReference type="ARBA" id="ARBA00004323"/>
    </source>
</evidence>
<dbReference type="GO" id="GO:0000139">
    <property type="term" value="C:Golgi membrane"/>
    <property type="evidence" value="ECO:0007669"/>
    <property type="project" value="UniProtKB-SubCell"/>
</dbReference>